<name>A0A381Q3D0_9ZZZZ</name>
<dbReference type="EMBL" id="UINC01001193">
    <property type="protein sequence ID" value="SUZ73855.1"/>
    <property type="molecule type" value="Genomic_DNA"/>
</dbReference>
<gene>
    <name evidence="2" type="ORF">METZ01_LOCUS26709</name>
</gene>
<feature type="non-terminal residue" evidence="2">
    <location>
        <position position="1"/>
    </location>
</feature>
<protein>
    <submittedName>
        <fullName evidence="2">Uncharacterized protein</fullName>
    </submittedName>
</protein>
<organism evidence="2">
    <name type="scientific">marine metagenome</name>
    <dbReference type="NCBI Taxonomy" id="408172"/>
    <lineage>
        <taxon>unclassified sequences</taxon>
        <taxon>metagenomes</taxon>
        <taxon>ecological metagenomes</taxon>
    </lineage>
</organism>
<feature type="compositionally biased region" description="Basic and acidic residues" evidence="1">
    <location>
        <begin position="9"/>
        <end position="21"/>
    </location>
</feature>
<accession>A0A381Q3D0</accession>
<evidence type="ECO:0000256" key="1">
    <source>
        <dbReference type="SAM" id="MobiDB-lite"/>
    </source>
</evidence>
<dbReference type="AlphaFoldDB" id="A0A381Q3D0"/>
<sequence length="74" mass="8028">VLPAQATLRTDHAPPSKEVIRKATQPGHEPTGHGKPEEYPYVTNSLKMLYAGPHVAASWATAHLEAHGPHRGPY</sequence>
<feature type="region of interest" description="Disordered" evidence="1">
    <location>
        <begin position="1"/>
        <end position="38"/>
    </location>
</feature>
<proteinExistence type="predicted"/>
<evidence type="ECO:0000313" key="2">
    <source>
        <dbReference type="EMBL" id="SUZ73855.1"/>
    </source>
</evidence>
<reference evidence="2" key="1">
    <citation type="submission" date="2018-05" db="EMBL/GenBank/DDBJ databases">
        <authorList>
            <person name="Lanie J.A."/>
            <person name="Ng W.-L."/>
            <person name="Kazmierczak K.M."/>
            <person name="Andrzejewski T.M."/>
            <person name="Davidsen T.M."/>
            <person name="Wayne K.J."/>
            <person name="Tettelin H."/>
            <person name="Glass J.I."/>
            <person name="Rusch D."/>
            <person name="Podicherti R."/>
            <person name="Tsui H.-C.T."/>
            <person name="Winkler M.E."/>
        </authorList>
    </citation>
    <scope>NUCLEOTIDE SEQUENCE</scope>
</reference>